<dbReference type="Pfam" id="PF00582">
    <property type="entry name" value="Usp"/>
    <property type="match status" value="1"/>
</dbReference>
<sequence length="148" mass="16144">MKGSGEMKKIEKILVGVDDSADALLAFDYAIERAIAEKAELIITSVLESDELSIFQAMDKDFIHGERSALEKHILEYRDKALDRGVKDVRTIIAEGDAGESIVKKVIPKANPDLLIIGSESKKGIKGRFGSQAAYMAKNAPISVLVVR</sequence>
<dbReference type="PANTHER" id="PTHR46268:SF6">
    <property type="entry name" value="UNIVERSAL STRESS PROTEIN UP12"/>
    <property type="match status" value="1"/>
</dbReference>
<dbReference type="PRINTS" id="PR01438">
    <property type="entry name" value="UNVRSLSTRESS"/>
</dbReference>
<evidence type="ECO:0000259" key="2">
    <source>
        <dbReference type="Pfam" id="PF00582"/>
    </source>
</evidence>
<dbReference type="AlphaFoldDB" id="A0A0R2E1Y3"/>
<organism evidence="3 4">
    <name type="scientific">Liquorilactobacillus mali KCTC 3596 = DSM 20444</name>
    <dbReference type="NCBI Taxonomy" id="1046596"/>
    <lineage>
        <taxon>Bacteria</taxon>
        <taxon>Bacillati</taxon>
        <taxon>Bacillota</taxon>
        <taxon>Bacilli</taxon>
        <taxon>Lactobacillales</taxon>
        <taxon>Lactobacillaceae</taxon>
        <taxon>Liquorilactobacillus</taxon>
    </lineage>
</organism>
<dbReference type="InterPro" id="IPR014729">
    <property type="entry name" value="Rossmann-like_a/b/a_fold"/>
</dbReference>
<accession>A0A0R2E1Y3</accession>
<evidence type="ECO:0000313" key="3">
    <source>
        <dbReference type="EMBL" id="KRN10318.1"/>
    </source>
</evidence>
<proteinExistence type="inferred from homology"/>
<dbReference type="CDD" id="cd00293">
    <property type="entry name" value="USP-like"/>
    <property type="match status" value="1"/>
</dbReference>
<name>A0A0R2E1Y3_9LACO</name>
<comment type="similarity">
    <text evidence="1">Belongs to the universal stress protein A family.</text>
</comment>
<dbReference type="InterPro" id="IPR006015">
    <property type="entry name" value="Universal_stress_UspA"/>
</dbReference>
<evidence type="ECO:0000313" key="4">
    <source>
        <dbReference type="Proteomes" id="UP000050898"/>
    </source>
</evidence>
<feature type="domain" description="UspA" evidence="2">
    <location>
        <begin position="10"/>
        <end position="148"/>
    </location>
</feature>
<dbReference type="SUPFAM" id="SSF52402">
    <property type="entry name" value="Adenine nucleotide alpha hydrolases-like"/>
    <property type="match status" value="1"/>
</dbReference>
<dbReference type="EMBL" id="AYYH01000011">
    <property type="protein sequence ID" value="KRN10318.1"/>
    <property type="molecule type" value="Genomic_DNA"/>
</dbReference>
<protein>
    <submittedName>
        <fullName evidence="3">Universal stress protein UspA-like nucleotide-binding protein</fullName>
    </submittedName>
</protein>
<keyword evidence="4" id="KW-1185">Reference proteome</keyword>
<dbReference type="PATRIC" id="fig|1046596.6.peg.272"/>
<reference evidence="3 4" key="1">
    <citation type="journal article" date="2015" name="Genome Announc.">
        <title>Expanding the biotechnology potential of lactobacilli through comparative genomics of 213 strains and associated genera.</title>
        <authorList>
            <person name="Sun Z."/>
            <person name="Harris H.M."/>
            <person name="McCann A."/>
            <person name="Guo C."/>
            <person name="Argimon S."/>
            <person name="Zhang W."/>
            <person name="Yang X."/>
            <person name="Jeffery I.B."/>
            <person name="Cooney J.C."/>
            <person name="Kagawa T.F."/>
            <person name="Liu W."/>
            <person name="Song Y."/>
            <person name="Salvetti E."/>
            <person name="Wrobel A."/>
            <person name="Rasinkangas P."/>
            <person name="Parkhill J."/>
            <person name="Rea M.C."/>
            <person name="O'Sullivan O."/>
            <person name="Ritari J."/>
            <person name="Douillard F.P."/>
            <person name="Paul Ross R."/>
            <person name="Yang R."/>
            <person name="Briner A.E."/>
            <person name="Felis G.E."/>
            <person name="de Vos W.M."/>
            <person name="Barrangou R."/>
            <person name="Klaenhammer T.R."/>
            <person name="Caufield P.W."/>
            <person name="Cui Y."/>
            <person name="Zhang H."/>
            <person name="O'Toole P.W."/>
        </authorList>
    </citation>
    <scope>NUCLEOTIDE SEQUENCE [LARGE SCALE GENOMIC DNA]</scope>
    <source>
        <strain evidence="3 4">DSM 20444</strain>
    </source>
</reference>
<dbReference type="PANTHER" id="PTHR46268">
    <property type="entry name" value="STRESS RESPONSE PROTEIN NHAX"/>
    <property type="match status" value="1"/>
</dbReference>
<evidence type="ECO:0000256" key="1">
    <source>
        <dbReference type="ARBA" id="ARBA00008791"/>
    </source>
</evidence>
<comment type="caution">
    <text evidence="3">The sequence shown here is derived from an EMBL/GenBank/DDBJ whole genome shotgun (WGS) entry which is preliminary data.</text>
</comment>
<dbReference type="Proteomes" id="UP000050898">
    <property type="component" value="Unassembled WGS sequence"/>
</dbReference>
<gene>
    <name evidence="3" type="ORF">FD00_GL000264</name>
</gene>
<dbReference type="Gene3D" id="3.40.50.620">
    <property type="entry name" value="HUPs"/>
    <property type="match status" value="1"/>
</dbReference>
<dbReference type="InterPro" id="IPR006016">
    <property type="entry name" value="UspA"/>
</dbReference>